<keyword evidence="2" id="KW-1185">Reference proteome</keyword>
<dbReference type="RefSeq" id="WP_181579179.1">
    <property type="nucleotide sequence ID" value="NZ_CP059399.1"/>
</dbReference>
<dbReference type="Proteomes" id="UP000515512">
    <property type="component" value="Chromosome"/>
</dbReference>
<name>A0A7D6V710_9NOCA</name>
<dbReference type="EMBL" id="CP059399">
    <property type="protein sequence ID" value="QLY27971.1"/>
    <property type="molecule type" value="Genomic_DNA"/>
</dbReference>
<protein>
    <submittedName>
        <fullName evidence="1">Phage portal protein</fullName>
    </submittedName>
</protein>
<dbReference type="KEGG" id="nhu:H0264_21380"/>
<organism evidence="1 2">
    <name type="scientific">Nocardia huaxiensis</name>
    <dbReference type="NCBI Taxonomy" id="2755382"/>
    <lineage>
        <taxon>Bacteria</taxon>
        <taxon>Bacillati</taxon>
        <taxon>Actinomycetota</taxon>
        <taxon>Actinomycetes</taxon>
        <taxon>Mycobacteriales</taxon>
        <taxon>Nocardiaceae</taxon>
        <taxon>Nocardia</taxon>
    </lineage>
</organism>
<accession>A0A7D6V710</accession>
<reference evidence="1 2" key="1">
    <citation type="submission" date="2020-07" db="EMBL/GenBank/DDBJ databases">
        <authorList>
            <person name="Zhuang K."/>
            <person name="Ran Y."/>
        </authorList>
    </citation>
    <scope>NUCLEOTIDE SEQUENCE [LARGE SCALE GENOMIC DNA]</scope>
    <source>
        <strain evidence="1 2">WCH-YHL-001</strain>
    </source>
</reference>
<dbReference type="Pfam" id="PF05133">
    <property type="entry name" value="SPP1_portal"/>
    <property type="match status" value="1"/>
</dbReference>
<evidence type="ECO:0000313" key="2">
    <source>
        <dbReference type="Proteomes" id="UP000515512"/>
    </source>
</evidence>
<gene>
    <name evidence="1" type="ORF">H0264_21380</name>
</gene>
<dbReference type="InterPro" id="IPR021145">
    <property type="entry name" value="Portal_protein_SPP1_Gp6-like"/>
</dbReference>
<evidence type="ECO:0000313" key="1">
    <source>
        <dbReference type="EMBL" id="QLY27971.1"/>
    </source>
</evidence>
<dbReference type="AlphaFoldDB" id="A0A7D6V710"/>
<proteinExistence type="predicted"/>
<sequence length="437" mass="47805">MDNLIIDLMQRLDEPSGWYAELNRYYEGEQALSFLSPEAKAALGNRFGRINSNIPRLAVESLAERLRVTGFSGADVWPDWIRNDLDQTSHMVHREALLLGQSFVSVWAKDGRPTVSVESASQVAVQTDPGTRQVTAAVKRWTTRTTTEATLYLPDRIVHLRANQTGATTQGYKVVGETPNPMGVVPVVPFMNTDRQLILGTDGRALVGGGRSEIKDLMPLCDALNKTLADMLVTSEYTGRPRRWATGLELEEDEDGNAVNPIPEGNRAMISEDDKTKFGQLEPGAIDGYKTSTQVILGQIMAVSALPEHMIGVFSNNPASADAMRAAESSLTARAEARQATFGRSWEQVARLMVAARDGVAPERVEARVQWADPATRSEAQQADALTKLVVAKVLPPSYALKKMGYDDAEIIEIRQAWRMEALDGAGVDLKALVVAE</sequence>